<proteinExistence type="predicted"/>
<dbReference type="EMBL" id="OZ021744">
    <property type="protein sequence ID" value="CAK9312116.1"/>
    <property type="molecule type" value="Genomic_DNA"/>
</dbReference>
<evidence type="ECO:0000313" key="1">
    <source>
        <dbReference type="EMBL" id="CAK9312116.1"/>
    </source>
</evidence>
<dbReference type="Proteomes" id="UP001642487">
    <property type="component" value="Chromosome 10"/>
</dbReference>
<keyword evidence="2" id="KW-1185">Reference proteome</keyword>
<name>A0ABP0XXN9_9ROSI</name>
<reference evidence="1 2" key="1">
    <citation type="submission" date="2024-03" db="EMBL/GenBank/DDBJ databases">
        <authorList>
            <person name="Gkanogiannis A."/>
            <person name="Becerra Lopez-Lavalle L."/>
        </authorList>
    </citation>
    <scope>NUCLEOTIDE SEQUENCE [LARGE SCALE GENOMIC DNA]</scope>
</reference>
<evidence type="ECO:0000313" key="2">
    <source>
        <dbReference type="Proteomes" id="UP001642487"/>
    </source>
</evidence>
<gene>
    <name evidence="1" type="ORF">CITCOLO1_LOCUS3794</name>
</gene>
<accession>A0ABP0XXN9</accession>
<sequence>MATLSLTRTSFLASNRPQWLLLTMADKSARCRRTTGSITLPILLWRPFFFTVSLKTDHVIALDFIENAVKKIFKKRQIRDECGNDRT</sequence>
<protein>
    <submittedName>
        <fullName evidence="1">Uncharacterized protein</fullName>
    </submittedName>
</protein>
<organism evidence="1 2">
    <name type="scientific">Citrullus colocynthis</name>
    <name type="common">colocynth</name>
    <dbReference type="NCBI Taxonomy" id="252529"/>
    <lineage>
        <taxon>Eukaryota</taxon>
        <taxon>Viridiplantae</taxon>
        <taxon>Streptophyta</taxon>
        <taxon>Embryophyta</taxon>
        <taxon>Tracheophyta</taxon>
        <taxon>Spermatophyta</taxon>
        <taxon>Magnoliopsida</taxon>
        <taxon>eudicotyledons</taxon>
        <taxon>Gunneridae</taxon>
        <taxon>Pentapetalae</taxon>
        <taxon>rosids</taxon>
        <taxon>fabids</taxon>
        <taxon>Cucurbitales</taxon>
        <taxon>Cucurbitaceae</taxon>
        <taxon>Benincaseae</taxon>
        <taxon>Citrullus</taxon>
    </lineage>
</organism>